<sequence>MEEFDYRCLKTTNWEVRYDSTDHFQIFCPHCDRTARVWKVETKKVNIKFRDSVDKCSYVWVECLPCKISGYRKIYWRTILIRGFKR</sequence>
<organism evidence="1">
    <name type="scientific">viral metagenome</name>
    <dbReference type="NCBI Taxonomy" id="1070528"/>
    <lineage>
        <taxon>unclassified sequences</taxon>
        <taxon>metagenomes</taxon>
        <taxon>organismal metagenomes</taxon>
    </lineage>
</organism>
<name>A0A6H1ZYR8_9ZZZZ</name>
<reference evidence="1" key="1">
    <citation type="submission" date="2020-03" db="EMBL/GenBank/DDBJ databases">
        <title>The deep terrestrial virosphere.</title>
        <authorList>
            <person name="Holmfeldt K."/>
            <person name="Nilsson E."/>
            <person name="Simone D."/>
            <person name="Lopez-Fernandez M."/>
            <person name="Wu X."/>
            <person name="de Brujin I."/>
            <person name="Lundin D."/>
            <person name="Andersson A."/>
            <person name="Bertilsson S."/>
            <person name="Dopson M."/>
        </authorList>
    </citation>
    <scope>NUCLEOTIDE SEQUENCE</scope>
    <source>
        <strain evidence="1">TM448A02807</strain>
        <strain evidence="2">TM448B01345</strain>
    </source>
</reference>
<gene>
    <name evidence="1" type="ORF">TM448A02807_0012</name>
    <name evidence="2" type="ORF">TM448B01345_0012</name>
</gene>
<protein>
    <submittedName>
        <fullName evidence="1">Uncharacterized protein</fullName>
    </submittedName>
</protein>
<proteinExistence type="predicted"/>
<accession>A0A6H1ZYR8</accession>
<dbReference type="EMBL" id="MT144349">
    <property type="protein sequence ID" value="QJA52561.1"/>
    <property type="molecule type" value="Genomic_DNA"/>
</dbReference>
<dbReference type="EMBL" id="MT144742">
    <property type="protein sequence ID" value="QJH98594.1"/>
    <property type="molecule type" value="Genomic_DNA"/>
</dbReference>
<dbReference type="AlphaFoldDB" id="A0A6H1ZYR8"/>
<evidence type="ECO:0000313" key="1">
    <source>
        <dbReference type="EMBL" id="QJA52561.1"/>
    </source>
</evidence>
<evidence type="ECO:0000313" key="2">
    <source>
        <dbReference type="EMBL" id="QJH98594.1"/>
    </source>
</evidence>